<dbReference type="Proteomes" id="UP001314170">
    <property type="component" value="Unassembled WGS sequence"/>
</dbReference>
<organism evidence="1 2">
    <name type="scientific">Dovyalis caffra</name>
    <dbReference type="NCBI Taxonomy" id="77055"/>
    <lineage>
        <taxon>Eukaryota</taxon>
        <taxon>Viridiplantae</taxon>
        <taxon>Streptophyta</taxon>
        <taxon>Embryophyta</taxon>
        <taxon>Tracheophyta</taxon>
        <taxon>Spermatophyta</taxon>
        <taxon>Magnoliopsida</taxon>
        <taxon>eudicotyledons</taxon>
        <taxon>Gunneridae</taxon>
        <taxon>Pentapetalae</taxon>
        <taxon>rosids</taxon>
        <taxon>fabids</taxon>
        <taxon>Malpighiales</taxon>
        <taxon>Salicaceae</taxon>
        <taxon>Flacourtieae</taxon>
        <taxon>Dovyalis</taxon>
    </lineage>
</organism>
<gene>
    <name evidence="1" type="ORF">DCAF_LOCUS12169</name>
</gene>
<reference evidence="1 2" key="1">
    <citation type="submission" date="2024-01" db="EMBL/GenBank/DDBJ databases">
        <authorList>
            <person name="Waweru B."/>
        </authorList>
    </citation>
    <scope>NUCLEOTIDE SEQUENCE [LARGE SCALE GENOMIC DNA]</scope>
</reference>
<evidence type="ECO:0000313" key="2">
    <source>
        <dbReference type="Proteomes" id="UP001314170"/>
    </source>
</evidence>
<sequence>MVPYSWQRDKSYPKQKVLSNKVIIEAKRADANVIKDFSKSSAMVEVLQVVISSSHLVHTEEFV</sequence>
<comment type="caution">
    <text evidence="1">The sequence shown here is derived from an EMBL/GenBank/DDBJ whole genome shotgun (WGS) entry which is preliminary data.</text>
</comment>
<protein>
    <submittedName>
        <fullName evidence="1">Uncharacterized protein</fullName>
    </submittedName>
</protein>
<evidence type="ECO:0000313" key="1">
    <source>
        <dbReference type="EMBL" id="CAK7337142.1"/>
    </source>
</evidence>
<feature type="non-terminal residue" evidence="1">
    <location>
        <position position="63"/>
    </location>
</feature>
<keyword evidence="2" id="KW-1185">Reference proteome</keyword>
<name>A0AAV1RNM4_9ROSI</name>
<proteinExistence type="predicted"/>
<dbReference type="AlphaFoldDB" id="A0AAV1RNM4"/>
<accession>A0AAV1RNM4</accession>
<dbReference type="EMBL" id="CAWUPB010001010">
    <property type="protein sequence ID" value="CAK7337142.1"/>
    <property type="molecule type" value="Genomic_DNA"/>
</dbReference>